<dbReference type="eggNOG" id="ENOG502RS5K">
    <property type="taxonomic scope" value="Eukaryota"/>
</dbReference>
<keyword evidence="5" id="KW-0804">Transcription</keyword>
<dbReference type="GO" id="GO:0000981">
    <property type="term" value="F:DNA-binding transcription factor activity, RNA polymerase II-specific"/>
    <property type="evidence" value="ECO:0007669"/>
    <property type="project" value="InterPro"/>
</dbReference>
<dbReference type="PANTHER" id="PTHR36206:SF12">
    <property type="entry name" value="ASPERCRYPTIN BIOSYNTHESIS CLUSTER-SPECIFIC TRANSCRIPTION REGULATOR ATNN-RELATED"/>
    <property type="match status" value="1"/>
</dbReference>
<dbReference type="STRING" id="341663.Q0CNP2"/>
<keyword evidence="3" id="KW-0805">Transcription regulation</keyword>
<dbReference type="SUPFAM" id="SSF57701">
    <property type="entry name" value="Zn2/Cys6 DNA-binding domain"/>
    <property type="match status" value="1"/>
</dbReference>
<keyword evidence="6" id="KW-0539">Nucleus</keyword>
<dbReference type="EMBL" id="CH476599">
    <property type="protein sequence ID" value="EAU35139.1"/>
    <property type="molecule type" value="Genomic_DNA"/>
</dbReference>
<dbReference type="OMA" id="DITYTFC"/>
<dbReference type="GO" id="GO:0003677">
    <property type="term" value="F:DNA binding"/>
    <property type="evidence" value="ECO:0007669"/>
    <property type="project" value="UniProtKB-KW"/>
</dbReference>
<organism evidence="8 9">
    <name type="scientific">Aspergillus terreus (strain NIH 2624 / FGSC A1156)</name>
    <dbReference type="NCBI Taxonomy" id="341663"/>
    <lineage>
        <taxon>Eukaryota</taxon>
        <taxon>Fungi</taxon>
        <taxon>Dikarya</taxon>
        <taxon>Ascomycota</taxon>
        <taxon>Pezizomycotina</taxon>
        <taxon>Eurotiomycetes</taxon>
        <taxon>Eurotiomycetidae</taxon>
        <taxon>Eurotiales</taxon>
        <taxon>Aspergillaceae</taxon>
        <taxon>Aspergillus</taxon>
        <taxon>Aspergillus subgen. Circumdati</taxon>
    </lineage>
</organism>
<evidence type="ECO:0000313" key="8">
    <source>
        <dbReference type="EMBL" id="EAU35139.1"/>
    </source>
</evidence>
<keyword evidence="1" id="KW-0479">Metal-binding</keyword>
<dbReference type="GO" id="GO:0008270">
    <property type="term" value="F:zinc ion binding"/>
    <property type="evidence" value="ECO:0007669"/>
    <property type="project" value="InterPro"/>
</dbReference>
<dbReference type="InterPro" id="IPR001138">
    <property type="entry name" value="Zn2Cys6_DnaBD"/>
</dbReference>
<evidence type="ECO:0000313" key="9">
    <source>
        <dbReference type="Proteomes" id="UP000007963"/>
    </source>
</evidence>
<dbReference type="HOGENOM" id="CLU_011409_13_2_1"/>
<evidence type="ECO:0000256" key="4">
    <source>
        <dbReference type="ARBA" id="ARBA00023125"/>
    </source>
</evidence>
<sequence>MYSRMTLNLGVPLRTRRIKCDLSRPSCLKCQSTGRTCDGYGEMALSGDSYLHAGHRHGLMWQSLGPLMILPATESPQTEAMCFFQYISVRHLTEYHPCGSWRKTLMFFAQTVPSVRHAAIALALIHRNYFDRHSSGHVHQSHSLTDWPPSAAPLLHYNQAIHLLLNQQAGDSPETTVVTLLVCYLFTCFDNLAGNYVQAVKHLRAGVELSRNIDHSAPSGVHPPISQVTRQIRRLDMQAGTFLIDWIPLDIQETCPSPLRPSDSPFRSLDHAADQLQTLVARVMRLRHTDQQLSPTERTTSLSPPSRKDIVLDQLETWSALFDNILQQDSAWATTASGPDPLVSLLRLQHTLACMLLRTCGPGRELDYDGFLPQFQQCVAWAADVAAARERYAGSLKPTFTPETGIVPVLYIIGVKCRHPVVRRQVLGILRRQPIREAVWDSFCAARVVERVIEIEEAGQLVPSMEQISVWQRIETVSWEQSAARLDITYTFCAREGVYVESLSI</sequence>
<keyword evidence="2" id="KW-0862">Zinc</keyword>
<evidence type="ECO:0000256" key="5">
    <source>
        <dbReference type="ARBA" id="ARBA00023163"/>
    </source>
</evidence>
<reference evidence="9" key="1">
    <citation type="submission" date="2005-09" db="EMBL/GenBank/DDBJ databases">
        <title>Annotation of the Aspergillus terreus NIH2624 genome.</title>
        <authorList>
            <person name="Birren B.W."/>
            <person name="Lander E.S."/>
            <person name="Galagan J.E."/>
            <person name="Nusbaum C."/>
            <person name="Devon K."/>
            <person name="Henn M."/>
            <person name="Ma L.-J."/>
            <person name="Jaffe D.B."/>
            <person name="Butler J."/>
            <person name="Alvarez P."/>
            <person name="Gnerre S."/>
            <person name="Grabherr M."/>
            <person name="Kleber M."/>
            <person name="Mauceli E.W."/>
            <person name="Brockman W."/>
            <person name="Rounsley S."/>
            <person name="Young S.K."/>
            <person name="LaButti K."/>
            <person name="Pushparaj V."/>
            <person name="DeCaprio D."/>
            <person name="Crawford M."/>
            <person name="Koehrsen M."/>
            <person name="Engels R."/>
            <person name="Montgomery P."/>
            <person name="Pearson M."/>
            <person name="Howarth C."/>
            <person name="Larson L."/>
            <person name="Luoma S."/>
            <person name="White J."/>
            <person name="Alvarado L."/>
            <person name="Kodira C.D."/>
            <person name="Zeng Q."/>
            <person name="Oleary S."/>
            <person name="Yandava C."/>
            <person name="Denning D.W."/>
            <person name="Nierman W.C."/>
            <person name="Milne T."/>
            <person name="Madden K."/>
        </authorList>
    </citation>
    <scope>NUCLEOTIDE SEQUENCE [LARGE SCALE GENOMIC DNA]</scope>
    <source>
        <strain evidence="9">NIH 2624 / FGSC A1156</strain>
    </source>
</reference>
<dbReference type="GeneID" id="4320077"/>
<dbReference type="InterPro" id="IPR052360">
    <property type="entry name" value="Transcr_Regulatory_Proteins"/>
</dbReference>
<evidence type="ECO:0000256" key="2">
    <source>
        <dbReference type="ARBA" id="ARBA00022833"/>
    </source>
</evidence>
<dbReference type="Proteomes" id="UP000007963">
    <property type="component" value="Unassembled WGS sequence"/>
</dbReference>
<proteinExistence type="predicted"/>
<name>Q0CNP2_ASPTN</name>
<dbReference type="RefSeq" id="XP_001213870.1">
    <property type="nucleotide sequence ID" value="XM_001213870.1"/>
</dbReference>
<accession>Q0CNP2</accession>
<dbReference type="VEuPathDB" id="FungiDB:ATEG_04692"/>
<evidence type="ECO:0000259" key="7">
    <source>
        <dbReference type="Pfam" id="PF00172"/>
    </source>
</evidence>
<dbReference type="Pfam" id="PF00172">
    <property type="entry name" value="Zn_clus"/>
    <property type="match status" value="1"/>
</dbReference>
<dbReference type="CDD" id="cd00067">
    <property type="entry name" value="GAL4"/>
    <property type="match status" value="1"/>
</dbReference>
<feature type="domain" description="Zn(2)-C6 fungal-type" evidence="7">
    <location>
        <begin position="14"/>
        <end position="40"/>
    </location>
</feature>
<dbReference type="InterPro" id="IPR036864">
    <property type="entry name" value="Zn2-C6_fun-type_DNA-bd_sf"/>
</dbReference>
<dbReference type="GO" id="GO:0009893">
    <property type="term" value="P:positive regulation of metabolic process"/>
    <property type="evidence" value="ECO:0007669"/>
    <property type="project" value="UniProtKB-ARBA"/>
</dbReference>
<dbReference type="AlphaFoldDB" id="Q0CNP2"/>
<evidence type="ECO:0000256" key="1">
    <source>
        <dbReference type="ARBA" id="ARBA00022723"/>
    </source>
</evidence>
<dbReference type="OrthoDB" id="2593732at2759"/>
<evidence type="ECO:0000256" key="6">
    <source>
        <dbReference type="ARBA" id="ARBA00023242"/>
    </source>
</evidence>
<protein>
    <recommendedName>
        <fullName evidence="7">Zn(2)-C6 fungal-type domain-containing protein</fullName>
    </recommendedName>
</protein>
<keyword evidence="4" id="KW-0238">DNA-binding</keyword>
<evidence type="ECO:0000256" key="3">
    <source>
        <dbReference type="ARBA" id="ARBA00023015"/>
    </source>
</evidence>
<gene>
    <name evidence="8" type="ORF">ATEG_04692</name>
</gene>
<dbReference type="PANTHER" id="PTHR36206">
    <property type="entry name" value="ASPERCRYPTIN BIOSYNTHESIS CLUSTER-SPECIFIC TRANSCRIPTION REGULATOR ATNN-RELATED"/>
    <property type="match status" value="1"/>
</dbReference>